<keyword evidence="2" id="KW-0614">Plasmid</keyword>
<dbReference type="RefSeq" id="WP_099513460.1">
    <property type="nucleotide sequence ID" value="NZ_CP016617.1"/>
</dbReference>
<dbReference type="OrthoDB" id="7678100at2"/>
<proteinExistence type="predicted"/>
<accession>A0A1B2EQW6</accession>
<reference evidence="2" key="1">
    <citation type="submission" date="2016-07" db="EMBL/GenBank/DDBJ databases">
        <title>Microvirga ossetica sp. nov. a new species of rhizobia isolated from root nodules of the legume species Vicia alpestris Steven originated from North Ossetia region in the Caucasus.</title>
        <authorList>
            <person name="Safronova V.I."/>
            <person name="Kuznetsova I.G."/>
            <person name="Sazanova A.L."/>
            <person name="Belimov A."/>
            <person name="Andronov E."/>
            <person name="Osledkin Y.S."/>
            <person name="Onishchuk O.P."/>
            <person name="Kurchak O.N."/>
            <person name="Shaposhnikov A.I."/>
            <person name="Willems A."/>
            <person name="Tikhonovich I.A."/>
        </authorList>
    </citation>
    <scope>NUCLEOTIDE SEQUENCE [LARGE SCALE GENOMIC DNA]</scope>
    <source>
        <strain evidence="2">V5/3M</strain>
        <plasmid evidence="2">unnamed1</plasmid>
    </source>
</reference>
<dbReference type="EMBL" id="CP016617">
    <property type="protein sequence ID" value="ANY82349.1"/>
    <property type="molecule type" value="Genomic_DNA"/>
</dbReference>
<evidence type="ECO:0000259" key="1">
    <source>
        <dbReference type="Pfam" id="PF09361"/>
    </source>
</evidence>
<dbReference type="Pfam" id="PF09361">
    <property type="entry name" value="Phasin_2"/>
    <property type="match status" value="1"/>
</dbReference>
<evidence type="ECO:0000313" key="2">
    <source>
        <dbReference type="EMBL" id="ANY82349.1"/>
    </source>
</evidence>
<dbReference type="KEGG" id="moc:BB934_28980"/>
<sequence>MNQQFETIQKLGKDSFGTTLKTFEVASTGTKAIAGETADYARKSFEQSAAMFEKLVGVRSLEKAIEIQTEYAQSTHKGFVAQATKTRELYTKLAQDSFAPFNALRSTAMAAMVPAKASAHTK</sequence>
<organism evidence="2">
    <name type="scientific">Microvirga ossetica</name>
    <dbReference type="NCBI Taxonomy" id="1882682"/>
    <lineage>
        <taxon>Bacteria</taxon>
        <taxon>Pseudomonadati</taxon>
        <taxon>Pseudomonadota</taxon>
        <taxon>Alphaproteobacteria</taxon>
        <taxon>Hyphomicrobiales</taxon>
        <taxon>Methylobacteriaceae</taxon>
        <taxon>Microvirga</taxon>
    </lineage>
</organism>
<gene>
    <name evidence="2" type="ORF">BB934_28980</name>
</gene>
<protein>
    <recommendedName>
        <fullName evidence="1">Phasin domain-containing protein</fullName>
    </recommendedName>
</protein>
<dbReference type="InterPro" id="IPR018968">
    <property type="entry name" value="Phasin"/>
</dbReference>
<geneLocation type="plasmid" evidence="2">
    <name>unnamed1</name>
</geneLocation>
<feature type="domain" description="Phasin" evidence="1">
    <location>
        <begin position="6"/>
        <end position="103"/>
    </location>
</feature>
<name>A0A1B2EQW6_9HYPH</name>
<dbReference type="AlphaFoldDB" id="A0A1B2EQW6"/>